<feature type="compositionally biased region" description="Acidic residues" evidence="1">
    <location>
        <begin position="217"/>
        <end position="227"/>
    </location>
</feature>
<evidence type="ECO:0000256" key="2">
    <source>
        <dbReference type="SAM" id="SignalP"/>
    </source>
</evidence>
<reference evidence="3" key="1">
    <citation type="journal article" date="2021" name="Nat. Commun.">
        <title>Genetic determinants of endophytism in the Arabidopsis root mycobiome.</title>
        <authorList>
            <person name="Mesny F."/>
            <person name="Miyauchi S."/>
            <person name="Thiergart T."/>
            <person name="Pickel B."/>
            <person name="Atanasova L."/>
            <person name="Karlsson M."/>
            <person name="Huettel B."/>
            <person name="Barry K.W."/>
            <person name="Haridas S."/>
            <person name="Chen C."/>
            <person name="Bauer D."/>
            <person name="Andreopoulos W."/>
            <person name="Pangilinan J."/>
            <person name="LaButti K."/>
            <person name="Riley R."/>
            <person name="Lipzen A."/>
            <person name="Clum A."/>
            <person name="Drula E."/>
            <person name="Henrissat B."/>
            <person name="Kohler A."/>
            <person name="Grigoriev I.V."/>
            <person name="Martin F.M."/>
            <person name="Hacquard S."/>
        </authorList>
    </citation>
    <scope>NUCLEOTIDE SEQUENCE</scope>
    <source>
        <strain evidence="3">MPI-SDFR-AT-0117</strain>
    </source>
</reference>
<name>A0A9P8V814_9PEZI</name>
<dbReference type="EMBL" id="JAGSXJ010000020">
    <property type="protein sequence ID" value="KAH6679946.1"/>
    <property type="molecule type" value="Genomic_DNA"/>
</dbReference>
<sequence>MRQQSVLLGLAALPSALAWVEPNPLSPRQTGDSNPERPLEDRLCKPESDDNSVAPCINIEAIEVQCAPNGTEPIHLDAHAQCMCKGSFFAEKLGCERCLQVHGLRSERDYLQYADVLSVVSEELCSGTPTAVYASIFSWVQETHPEPTTGNTVTSTELATGSAMDVSAYYTASGLQGAGQIEGAAATAPGTGTSVAASTATTTTTTTEASTSTSNGTEEEEAEETGETEGTTTTDGSGAMPTAAAGGIAWGIAGAAILAAL</sequence>
<organism evidence="3 4">
    <name type="scientific">Plectosphaerella plurivora</name>
    <dbReference type="NCBI Taxonomy" id="936078"/>
    <lineage>
        <taxon>Eukaryota</taxon>
        <taxon>Fungi</taxon>
        <taxon>Dikarya</taxon>
        <taxon>Ascomycota</taxon>
        <taxon>Pezizomycotina</taxon>
        <taxon>Sordariomycetes</taxon>
        <taxon>Hypocreomycetidae</taxon>
        <taxon>Glomerellales</taxon>
        <taxon>Plectosphaerellaceae</taxon>
        <taxon>Plectosphaerella</taxon>
    </lineage>
</organism>
<feature type="compositionally biased region" description="Low complexity" evidence="1">
    <location>
        <begin position="186"/>
        <end position="216"/>
    </location>
</feature>
<protein>
    <submittedName>
        <fullName evidence="3">Uncharacterized protein</fullName>
    </submittedName>
</protein>
<evidence type="ECO:0000313" key="4">
    <source>
        <dbReference type="Proteomes" id="UP000770015"/>
    </source>
</evidence>
<evidence type="ECO:0000313" key="3">
    <source>
        <dbReference type="EMBL" id="KAH6679946.1"/>
    </source>
</evidence>
<dbReference type="OrthoDB" id="4331875at2759"/>
<dbReference type="AlphaFoldDB" id="A0A9P8V814"/>
<accession>A0A9P8V814</accession>
<feature type="signal peptide" evidence="2">
    <location>
        <begin position="1"/>
        <end position="18"/>
    </location>
</feature>
<feature type="chain" id="PRO_5040473415" evidence="2">
    <location>
        <begin position="19"/>
        <end position="261"/>
    </location>
</feature>
<feature type="region of interest" description="Disordered" evidence="1">
    <location>
        <begin position="186"/>
        <end position="241"/>
    </location>
</feature>
<keyword evidence="4" id="KW-1185">Reference proteome</keyword>
<dbReference type="Proteomes" id="UP000770015">
    <property type="component" value="Unassembled WGS sequence"/>
</dbReference>
<feature type="compositionally biased region" description="Basic and acidic residues" evidence="1">
    <location>
        <begin position="34"/>
        <end position="48"/>
    </location>
</feature>
<keyword evidence="2" id="KW-0732">Signal</keyword>
<feature type="region of interest" description="Disordered" evidence="1">
    <location>
        <begin position="21"/>
        <end position="50"/>
    </location>
</feature>
<comment type="caution">
    <text evidence="3">The sequence shown here is derived from an EMBL/GenBank/DDBJ whole genome shotgun (WGS) entry which is preliminary data.</text>
</comment>
<gene>
    <name evidence="3" type="ORF">F5X68DRAFT_212397</name>
</gene>
<proteinExistence type="predicted"/>
<evidence type="ECO:0000256" key="1">
    <source>
        <dbReference type="SAM" id="MobiDB-lite"/>
    </source>
</evidence>
<feature type="compositionally biased region" description="Low complexity" evidence="1">
    <location>
        <begin position="228"/>
        <end position="241"/>
    </location>
</feature>